<name>A0AAU7BX01_9FLAO</name>
<feature type="domain" description="Secretion system C-terminal sorting" evidence="3">
    <location>
        <begin position="223"/>
        <end position="288"/>
    </location>
</feature>
<dbReference type="NCBIfam" id="TIGR04183">
    <property type="entry name" value="Por_Secre_tail"/>
    <property type="match status" value="1"/>
</dbReference>
<evidence type="ECO:0000256" key="2">
    <source>
        <dbReference type="SAM" id="SignalP"/>
    </source>
</evidence>
<dbReference type="AlphaFoldDB" id="A0AAU7BX01"/>
<gene>
    <name evidence="4" type="ORF">ABGB03_07135</name>
</gene>
<feature type="chain" id="PRO_5043896414" evidence="2">
    <location>
        <begin position="25"/>
        <end position="290"/>
    </location>
</feature>
<organism evidence="4">
    <name type="scientific">Pontimicrobium sp. SW4</name>
    <dbReference type="NCBI Taxonomy" id="3153519"/>
    <lineage>
        <taxon>Bacteria</taxon>
        <taxon>Pseudomonadati</taxon>
        <taxon>Bacteroidota</taxon>
        <taxon>Flavobacteriia</taxon>
        <taxon>Flavobacteriales</taxon>
        <taxon>Flavobacteriaceae</taxon>
        <taxon>Pontimicrobium</taxon>
    </lineage>
</organism>
<dbReference type="Pfam" id="PF18962">
    <property type="entry name" value="Por_Secre_tail"/>
    <property type="match status" value="1"/>
</dbReference>
<keyword evidence="1 2" id="KW-0732">Signal</keyword>
<evidence type="ECO:0000313" key="4">
    <source>
        <dbReference type="EMBL" id="XBG62678.1"/>
    </source>
</evidence>
<reference evidence="4" key="1">
    <citation type="submission" date="2024-05" db="EMBL/GenBank/DDBJ databases">
        <title>Pontimicrobium maritimus sp. nov., isolated form sea water.</title>
        <authorList>
            <person name="Muhammad N."/>
            <person name="Vuong T.Q."/>
            <person name="Han H.L."/>
            <person name="Kim S.-G."/>
        </authorList>
    </citation>
    <scope>NUCLEOTIDE SEQUENCE</scope>
    <source>
        <strain evidence="4">SW4</strain>
    </source>
</reference>
<protein>
    <submittedName>
        <fullName evidence="4">T9SS type A sorting domain-containing protein</fullName>
    </submittedName>
</protein>
<dbReference type="InterPro" id="IPR026444">
    <property type="entry name" value="Secre_tail"/>
</dbReference>
<evidence type="ECO:0000256" key="1">
    <source>
        <dbReference type="ARBA" id="ARBA00022729"/>
    </source>
</evidence>
<proteinExistence type="predicted"/>
<dbReference type="EMBL" id="CP157199">
    <property type="protein sequence ID" value="XBG62678.1"/>
    <property type="molecule type" value="Genomic_DNA"/>
</dbReference>
<sequence length="290" mass="31198">MKKNYFIQCIATCLIFISVETILAQSTEVFDGEAGKSTTFTDNGQTFNIVSAEGYDVFLHGTVNGIGPGTDSCTGCGWSGSAPDQQFVDNTGNGNYDGDNNGSSFSIVPVGIEMTVQSLYLFCSTRSLAATTGTLTITGNKGGVEVFSFSKSSGFASPVTFTPNNGFTFIDFATEGASNFANIAIDELVISSTGNLDYMALDAFSWTLNVLSNDDKELNKISLFPNPSSDIINIANLETSEKYNVYSITGRLIKQGVVSKTKPINIQNISKGMYFLQLENSNKSQKFIKH</sequence>
<feature type="signal peptide" evidence="2">
    <location>
        <begin position="1"/>
        <end position="24"/>
    </location>
</feature>
<evidence type="ECO:0000259" key="3">
    <source>
        <dbReference type="Pfam" id="PF18962"/>
    </source>
</evidence>
<accession>A0AAU7BX01</accession>
<dbReference type="RefSeq" id="WP_347926065.1">
    <property type="nucleotide sequence ID" value="NZ_CP157199.1"/>
</dbReference>